<protein>
    <submittedName>
        <fullName evidence="1">Uncharacterized protein</fullName>
    </submittedName>
</protein>
<dbReference type="HOGENOM" id="CLU_3359558_0_0_1"/>
<proteinExistence type="predicted"/>
<dbReference type="InParanoid" id="G2Y6D2"/>
<evidence type="ECO:0000313" key="1">
    <source>
        <dbReference type="EMBL" id="CCD48184.1"/>
    </source>
</evidence>
<organism evidence="1 2">
    <name type="scientific">Botryotinia fuckeliana (strain T4)</name>
    <name type="common">Noble rot fungus</name>
    <name type="synonym">Botrytis cinerea</name>
    <dbReference type="NCBI Taxonomy" id="999810"/>
    <lineage>
        <taxon>Eukaryota</taxon>
        <taxon>Fungi</taxon>
        <taxon>Dikarya</taxon>
        <taxon>Ascomycota</taxon>
        <taxon>Pezizomycotina</taxon>
        <taxon>Leotiomycetes</taxon>
        <taxon>Helotiales</taxon>
        <taxon>Sclerotiniaceae</taxon>
        <taxon>Botrytis</taxon>
    </lineage>
</organism>
<sequence length="36" mass="4115">MSSIVAQPNWYLGNFGFLPFVLELHSLIQQGTEFET</sequence>
<dbReference type="Proteomes" id="UP000008177">
    <property type="component" value="Unplaced contigs"/>
</dbReference>
<name>G2Y6D2_BOTF4</name>
<evidence type="ECO:0000313" key="2">
    <source>
        <dbReference type="Proteomes" id="UP000008177"/>
    </source>
</evidence>
<accession>G2Y6D2</accession>
<gene>
    <name evidence="1" type="ORF">BofuT4_P111970.1</name>
</gene>
<dbReference type="AlphaFoldDB" id="G2Y6D2"/>
<reference evidence="2" key="1">
    <citation type="journal article" date="2011" name="PLoS Genet.">
        <title>Genomic analysis of the necrotrophic fungal pathogens Sclerotinia sclerotiorum and Botrytis cinerea.</title>
        <authorList>
            <person name="Amselem J."/>
            <person name="Cuomo C.A."/>
            <person name="van Kan J.A."/>
            <person name="Viaud M."/>
            <person name="Benito E.P."/>
            <person name="Couloux A."/>
            <person name="Coutinho P.M."/>
            <person name="de Vries R.P."/>
            <person name="Dyer P.S."/>
            <person name="Fillinger S."/>
            <person name="Fournier E."/>
            <person name="Gout L."/>
            <person name="Hahn M."/>
            <person name="Kohn L."/>
            <person name="Lapalu N."/>
            <person name="Plummer K.M."/>
            <person name="Pradier J.M."/>
            <person name="Quevillon E."/>
            <person name="Sharon A."/>
            <person name="Simon A."/>
            <person name="ten Have A."/>
            <person name="Tudzynski B."/>
            <person name="Tudzynski P."/>
            <person name="Wincker P."/>
            <person name="Andrew M."/>
            <person name="Anthouard V."/>
            <person name="Beever R.E."/>
            <person name="Beffa R."/>
            <person name="Benoit I."/>
            <person name="Bouzid O."/>
            <person name="Brault B."/>
            <person name="Chen Z."/>
            <person name="Choquer M."/>
            <person name="Collemare J."/>
            <person name="Cotton P."/>
            <person name="Danchin E.G."/>
            <person name="Da Silva C."/>
            <person name="Gautier A."/>
            <person name="Giraud C."/>
            <person name="Giraud T."/>
            <person name="Gonzalez C."/>
            <person name="Grossetete S."/>
            <person name="Guldener U."/>
            <person name="Henrissat B."/>
            <person name="Howlett B.J."/>
            <person name="Kodira C."/>
            <person name="Kretschmer M."/>
            <person name="Lappartient A."/>
            <person name="Leroch M."/>
            <person name="Levis C."/>
            <person name="Mauceli E."/>
            <person name="Neuveglise C."/>
            <person name="Oeser B."/>
            <person name="Pearson M."/>
            <person name="Poulain J."/>
            <person name="Poussereau N."/>
            <person name="Quesneville H."/>
            <person name="Rascle C."/>
            <person name="Schumacher J."/>
            <person name="Segurens B."/>
            <person name="Sexton A."/>
            <person name="Silva E."/>
            <person name="Sirven C."/>
            <person name="Soanes D.M."/>
            <person name="Talbot N.J."/>
            <person name="Templeton M."/>
            <person name="Yandava C."/>
            <person name="Yarden O."/>
            <person name="Zeng Q."/>
            <person name="Rollins J.A."/>
            <person name="Lebrun M.H."/>
            <person name="Dickman M."/>
        </authorList>
    </citation>
    <scope>NUCLEOTIDE SEQUENCE [LARGE SCALE GENOMIC DNA]</scope>
    <source>
        <strain evidence="2">T4</strain>
    </source>
</reference>
<dbReference type="EMBL" id="FQ790291">
    <property type="protein sequence ID" value="CCD48184.1"/>
    <property type="molecule type" value="Genomic_DNA"/>
</dbReference>